<dbReference type="InterPro" id="IPR018060">
    <property type="entry name" value="HTH_AraC"/>
</dbReference>
<dbReference type="InterPro" id="IPR011006">
    <property type="entry name" value="CheY-like_superfamily"/>
</dbReference>
<dbReference type="Gene3D" id="2.60.40.10">
    <property type="entry name" value="Immunoglobulins"/>
    <property type="match status" value="1"/>
</dbReference>
<dbReference type="InterPro" id="IPR011123">
    <property type="entry name" value="Y_Y_Y"/>
</dbReference>
<dbReference type="InterPro" id="IPR011047">
    <property type="entry name" value="Quinoprotein_ADH-like_sf"/>
</dbReference>
<dbReference type="Proteomes" id="UP001209229">
    <property type="component" value="Unassembled WGS sequence"/>
</dbReference>
<dbReference type="Pfam" id="PF00512">
    <property type="entry name" value="HisKA"/>
    <property type="match status" value="1"/>
</dbReference>
<dbReference type="InterPro" id="IPR009057">
    <property type="entry name" value="Homeodomain-like_sf"/>
</dbReference>
<dbReference type="RefSeq" id="WP_301189399.1">
    <property type="nucleotide sequence ID" value="NZ_JAPDPJ010000006.1"/>
</dbReference>
<dbReference type="FunFam" id="3.30.565.10:FF:000006">
    <property type="entry name" value="Sensor histidine kinase WalK"/>
    <property type="match status" value="1"/>
</dbReference>
<dbReference type="PANTHER" id="PTHR43547:SF2">
    <property type="entry name" value="HYBRID SIGNAL TRANSDUCTION HISTIDINE KINASE C"/>
    <property type="match status" value="1"/>
</dbReference>
<feature type="domain" description="Histidine kinase" evidence="11">
    <location>
        <begin position="884"/>
        <end position="1108"/>
    </location>
</feature>
<dbReference type="PRINTS" id="PR00344">
    <property type="entry name" value="BCTRLSENSOR"/>
</dbReference>
<keyword evidence="14" id="KW-1185">Reference proteome</keyword>
<dbReference type="SMART" id="SM00388">
    <property type="entry name" value="HisKA"/>
    <property type="match status" value="1"/>
</dbReference>
<evidence type="ECO:0000256" key="2">
    <source>
        <dbReference type="ARBA" id="ARBA00012438"/>
    </source>
</evidence>
<keyword evidence="9" id="KW-0472">Membrane</keyword>
<dbReference type="SMART" id="SM00342">
    <property type="entry name" value="HTH_ARAC"/>
    <property type="match status" value="1"/>
</dbReference>
<dbReference type="InterPro" id="IPR005467">
    <property type="entry name" value="His_kinase_dom"/>
</dbReference>
<evidence type="ECO:0000313" key="14">
    <source>
        <dbReference type="Proteomes" id="UP001209229"/>
    </source>
</evidence>
<dbReference type="InterPro" id="IPR036890">
    <property type="entry name" value="HATPase_C_sf"/>
</dbReference>
<dbReference type="SUPFAM" id="SSF55874">
    <property type="entry name" value="ATPase domain of HSP90 chaperone/DNA topoisomerase II/histidine kinase"/>
    <property type="match status" value="1"/>
</dbReference>
<evidence type="ECO:0000259" key="11">
    <source>
        <dbReference type="PROSITE" id="PS50109"/>
    </source>
</evidence>
<dbReference type="InterPro" id="IPR013783">
    <property type="entry name" value="Ig-like_fold"/>
</dbReference>
<reference evidence="13" key="1">
    <citation type="submission" date="2022-10" db="EMBL/GenBank/DDBJ databases">
        <authorList>
            <person name="Yu W.X."/>
        </authorList>
    </citation>
    <scope>NUCLEOTIDE SEQUENCE</scope>
    <source>
        <strain evidence="13">AAT</strain>
    </source>
</reference>
<dbReference type="GO" id="GO:0043565">
    <property type="term" value="F:sequence-specific DNA binding"/>
    <property type="evidence" value="ECO:0007669"/>
    <property type="project" value="InterPro"/>
</dbReference>
<keyword evidence="4" id="KW-0808">Transferase</keyword>
<dbReference type="SUPFAM" id="SSF47384">
    <property type="entry name" value="Homodimeric domain of signal transducing histidine kinase"/>
    <property type="match status" value="1"/>
</dbReference>
<feature type="domain" description="Response regulatory" evidence="12">
    <location>
        <begin position="1147"/>
        <end position="1262"/>
    </location>
</feature>
<keyword evidence="5" id="KW-0418">Kinase</keyword>
<keyword evidence="6" id="KW-0805">Transcription regulation</keyword>
<dbReference type="Gene3D" id="1.10.10.60">
    <property type="entry name" value="Homeodomain-like"/>
    <property type="match status" value="1"/>
</dbReference>
<dbReference type="EC" id="2.7.13.3" evidence="2"/>
<dbReference type="InterPro" id="IPR004358">
    <property type="entry name" value="Sig_transdc_His_kin-like_C"/>
</dbReference>
<dbReference type="InterPro" id="IPR011110">
    <property type="entry name" value="Reg_prop"/>
</dbReference>
<dbReference type="FunFam" id="2.60.40.10:FF:000791">
    <property type="entry name" value="Two-component system sensor histidine kinase/response regulator"/>
    <property type="match status" value="1"/>
</dbReference>
<keyword evidence="9" id="KW-1133">Transmembrane helix</keyword>
<organism evidence="13 14">
    <name type="scientific">Plebeiibacterium sediminum</name>
    <dbReference type="NCBI Taxonomy" id="2992112"/>
    <lineage>
        <taxon>Bacteria</taxon>
        <taxon>Pseudomonadati</taxon>
        <taxon>Bacteroidota</taxon>
        <taxon>Bacteroidia</taxon>
        <taxon>Marinilabiliales</taxon>
        <taxon>Marinilabiliaceae</taxon>
        <taxon>Plebeiibacterium</taxon>
    </lineage>
</organism>
<evidence type="ECO:0000256" key="3">
    <source>
        <dbReference type="ARBA" id="ARBA00022553"/>
    </source>
</evidence>
<dbReference type="CDD" id="cd00082">
    <property type="entry name" value="HisKA"/>
    <property type="match status" value="1"/>
</dbReference>
<accession>A0AAE3M2C3</accession>
<dbReference type="Pfam" id="PF00072">
    <property type="entry name" value="Response_reg"/>
    <property type="match status" value="1"/>
</dbReference>
<dbReference type="PANTHER" id="PTHR43547">
    <property type="entry name" value="TWO-COMPONENT HISTIDINE KINASE"/>
    <property type="match status" value="1"/>
</dbReference>
<dbReference type="Gene3D" id="2.130.10.10">
    <property type="entry name" value="YVTN repeat-like/Quinoprotein amine dehydrogenase"/>
    <property type="match status" value="3"/>
</dbReference>
<comment type="caution">
    <text evidence="13">The sequence shown here is derived from an EMBL/GenBank/DDBJ whole genome shotgun (WGS) entry which is preliminary data.</text>
</comment>
<keyword evidence="9" id="KW-0812">Transmembrane</keyword>
<gene>
    <name evidence="13" type="ORF">OM075_05085</name>
</gene>
<dbReference type="InterPro" id="IPR003661">
    <property type="entry name" value="HisK_dim/P_dom"/>
</dbReference>
<evidence type="ECO:0000256" key="7">
    <source>
        <dbReference type="ARBA" id="ARBA00023163"/>
    </source>
</evidence>
<dbReference type="SUPFAM" id="SSF63829">
    <property type="entry name" value="Calcium-dependent phosphotriesterase"/>
    <property type="match status" value="1"/>
</dbReference>
<dbReference type="Pfam" id="PF07494">
    <property type="entry name" value="Reg_prop"/>
    <property type="match status" value="4"/>
</dbReference>
<dbReference type="CDD" id="cd00075">
    <property type="entry name" value="HATPase"/>
    <property type="match status" value="1"/>
</dbReference>
<dbReference type="Gene3D" id="3.30.565.10">
    <property type="entry name" value="Histidine kinase-like ATPase, C-terminal domain"/>
    <property type="match status" value="1"/>
</dbReference>
<dbReference type="Pfam" id="PF12833">
    <property type="entry name" value="HTH_18"/>
    <property type="match status" value="1"/>
</dbReference>
<dbReference type="InterPro" id="IPR015943">
    <property type="entry name" value="WD40/YVTN_repeat-like_dom_sf"/>
</dbReference>
<dbReference type="SUPFAM" id="SSF52172">
    <property type="entry name" value="CheY-like"/>
    <property type="match status" value="1"/>
</dbReference>
<comment type="catalytic activity">
    <reaction evidence="1">
        <text>ATP + protein L-histidine = ADP + protein N-phospho-L-histidine.</text>
        <dbReference type="EC" id="2.7.13.3"/>
    </reaction>
</comment>
<feature type="domain" description="HTH araC/xylS-type" evidence="10">
    <location>
        <begin position="1294"/>
        <end position="1393"/>
    </location>
</feature>
<evidence type="ECO:0000256" key="6">
    <source>
        <dbReference type="ARBA" id="ARBA00023015"/>
    </source>
</evidence>
<evidence type="ECO:0000313" key="13">
    <source>
        <dbReference type="EMBL" id="MCW3785828.1"/>
    </source>
</evidence>
<name>A0AAE3M2C3_9BACT</name>
<dbReference type="FunFam" id="1.10.287.130:FF:000045">
    <property type="entry name" value="Two-component system sensor histidine kinase/response regulator"/>
    <property type="match status" value="1"/>
</dbReference>
<dbReference type="Gene3D" id="1.10.287.130">
    <property type="match status" value="1"/>
</dbReference>
<feature type="transmembrane region" description="Helical" evidence="9">
    <location>
        <begin position="826"/>
        <end position="847"/>
    </location>
</feature>
<dbReference type="PROSITE" id="PS50109">
    <property type="entry name" value="HIS_KIN"/>
    <property type="match status" value="1"/>
</dbReference>
<feature type="modified residue" description="4-aspartylphosphate" evidence="8">
    <location>
        <position position="1195"/>
    </location>
</feature>
<dbReference type="GO" id="GO:0000155">
    <property type="term" value="F:phosphorelay sensor kinase activity"/>
    <property type="evidence" value="ECO:0007669"/>
    <property type="project" value="InterPro"/>
</dbReference>
<dbReference type="EMBL" id="JAPDPJ010000006">
    <property type="protein sequence ID" value="MCW3785828.1"/>
    <property type="molecule type" value="Genomic_DNA"/>
</dbReference>
<dbReference type="PROSITE" id="PS50110">
    <property type="entry name" value="RESPONSE_REGULATORY"/>
    <property type="match status" value="1"/>
</dbReference>
<dbReference type="SUPFAM" id="SSF46689">
    <property type="entry name" value="Homeodomain-like"/>
    <property type="match status" value="1"/>
</dbReference>
<evidence type="ECO:0000259" key="12">
    <source>
        <dbReference type="PROSITE" id="PS50110"/>
    </source>
</evidence>
<evidence type="ECO:0000256" key="1">
    <source>
        <dbReference type="ARBA" id="ARBA00000085"/>
    </source>
</evidence>
<proteinExistence type="predicted"/>
<keyword evidence="7" id="KW-0804">Transcription</keyword>
<dbReference type="PROSITE" id="PS01124">
    <property type="entry name" value="HTH_ARAC_FAMILY_2"/>
    <property type="match status" value="1"/>
</dbReference>
<evidence type="ECO:0000256" key="8">
    <source>
        <dbReference type="PROSITE-ProRule" id="PRU00169"/>
    </source>
</evidence>
<dbReference type="Gene3D" id="3.40.50.2300">
    <property type="match status" value="1"/>
</dbReference>
<keyword evidence="3 8" id="KW-0597">Phosphoprotein</keyword>
<evidence type="ECO:0000259" key="10">
    <source>
        <dbReference type="PROSITE" id="PS01124"/>
    </source>
</evidence>
<evidence type="ECO:0000256" key="9">
    <source>
        <dbReference type="SAM" id="Phobius"/>
    </source>
</evidence>
<dbReference type="SMART" id="SM00387">
    <property type="entry name" value="HATPase_c"/>
    <property type="match status" value="1"/>
</dbReference>
<dbReference type="Pfam" id="PF07495">
    <property type="entry name" value="Y_Y_Y"/>
    <property type="match status" value="1"/>
</dbReference>
<dbReference type="SMART" id="SM00448">
    <property type="entry name" value="REC"/>
    <property type="match status" value="1"/>
</dbReference>
<dbReference type="CDD" id="cd17574">
    <property type="entry name" value="REC_OmpR"/>
    <property type="match status" value="1"/>
</dbReference>
<evidence type="ECO:0000256" key="5">
    <source>
        <dbReference type="ARBA" id="ARBA00022777"/>
    </source>
</evidence>
<evidence type="ECO:0000256" key="4">
    <source>
        <dbReference type="ARBA" id="ARBA00022679"/>
    </source>
</evidence>
<protein>
    <recommendedName>
        <fullName evidence="2">histidine kinase</fullName>
        <ecNumber evidence="2">2.7.13.3</ecNumber>
    </recommendedName>
</protein>
<sequence length="1396" mass="159161">MERVNMHLIVRFVMSYARVFLLMGVLFFALNLFAIDYKIKNVESTNRLSHLSVQCIAKDSTGFLWVGTKDGLNRFDGYQYISYKYDPENKNSVSNNEISCLEVQRDSFLWIGTRGGGINRLGLKNGSFKRYPYDTFDGFVRDISIDKNQDVWAATSVGLLKYNKQKDQFINVTEGAVFRKFNNEPFIPRDRNISAQNIFALNEKKLIVGSSTGVFVFDIEKGDFKVISPGLRWVSITKAITKDNAGNIWLANYDGLIKLIAQSDSDSYEETIYSARVDEPFHLRSNRIDDVIIDQKNNVWFIEEGSGLARLEGDKIIYYNDLLNQEELNTVNIINDLYYDDDGLLWIGTEGSELCTINLSTNPFRFVTTKNEKNRLVKFEKIKAVFSKRDQLLLGTLNGSIYQYNLNNNDLNFNRKLEVEFDGQKLDKLIETLLLDKQDNIWLGTSLTSLICCRANGEFNDYEVGGYVFSLMEDHYSNIWFGTWRGGMGYVNTSTNEITKYMGTSKEMLGLSNNVVLSLHETSNGYLLVGTKGGGLNIAPLDQVISKQGSFDVYTHVPGKENSLSHNDIYKIFESKNGEIWLGTGRGLAKLIPAKGSTLEKSLKNGTISFKEITEKDGLPGGIVYTISEDKNGFLWLGTNRGLCRYSREDGNVIEFIPDDLDVVQSYDESAQYNGINSQRLFFGGLNGLVYFNPDSVIHDLKNLPVYFTNLSVLNNKIVPGYKYDGRVILNNEITYSKSIKLKHNEKLFSIEFSSLNTNYLKDKTKYKYRLIGFNDQWIEILGQDRSVTFTNLQSGDYRLQVKASNSDGSWSEKTAELKIVVQPPFWLTPWAYALYLCFILFLLLAFRRYSLIRLKEKNQLQIQELEHRKEVEISEAKIRFFTNVSHEIRTPLTLINEPLRQLASIEELPAEAKDLSGVIMRNMRRLLNQVNRLLELRKMDDGLYTLKHSKISIKELLTKVMYEFELAVKSKNIKVVYNIPEGIYIKADWQLLETVIYNLISNAIKFLPQEGGLLELECETNIVNPKNNENQIRISVADNGPGIPQSEIDHVFDCFYQAKSVEESNIGGTGIGLAIVKEYVELHKGSVTIKNLERGGCRFDIILPFKDFVGDTVEEQIEFEQSGKIKLSKGSYSDFFKEITGGSYHKMVIVEDDIELATYLAEIFKVHFSITHFPDGLSALDNISEIMPDIVITDLMMPQLNGMQLTEKLKENQETSHIPIVMLTAKSEDESKIKGLKFGADSYITKPFNTEVLVAQITSIIKSRNLFKEHFSKNLNLEPAESEVVSAEDKFIKKIMELTEARLEDPTFEVPDIVDEIGMSHSLVLRKFKAITGMSLVEFVRSMRIKKAVQLFKQEKLTVSEVAYRVGFSDPKYFSKCFTTEVGERPSDFIKKHHV</sequence>
<dbReference type="InterPro" id="IPR036097">
    <property type="entry name" value="HisK_dim/P_sf"/>
</dbReference>
<dbReference type="GO" id="GO:0003700">
    <property type="term" value="F:DNA-binding transcription factor activity"/>
    <property type="evidence" value="ECO:0007669"/>
    <property type="project" value="InterPro"/>
</dbReference>
<dbReference type="SUPFAM" id="SSF50998">
    <property type="entry name" value="Quinoprotein alcohol dehydrogenase-like"/>
    <property type="match status" value="1"/>
</dbReference>
<dbReference type="InterPro" id="IPR001789">
    <property type="entry name" value="Sig_transdc_resp-reg_receiver"/>
</dbReference>
<dbReference type="Pfam" id="PF02518">
    <property type="entry name" value="HATPase_c"/>
    <property type="match status" value="1"/>
</dbReference>
<dbReference type="CDD" id="cd00146">
    <property type="entry name" value="PKD"/>
    <property type="match status" value="1"/>
</dbReference>
<dbReference type="InterPro" id="IPR003594">
    <property type="entry name" value="HATPase_dom"/>
</dbReference>